<comment type="catalytic activity">
    <reaction evidence="9">
        <text>2-oxoglutarate + O2 + 2 H(+) = ethene + 3 CO2 + H2O</text>
        <dbReference type="Rhea" id="RHEA:31523"/>
        <dbReference type="ChEBI" id="CHEBI:15377"/>
        <dbReference type="ChEBI" id="CHEBI:15378"/>
        <dbReference type="ChEBI" id="CHEBI:15379"/>
        <dbReference type="ChEBI" id="CHEBI:16526"/>
        <dbReference type="ChEBI" id="CHEBI:16810"/>
        <dbReference type="ChEBI" id="CHEBI:18153"/>
        <dbReference type="EC" id="1.13.12.19"/>
    </reaction>
</comment>
<keyword evidence="11" id="KW-0408">Iron</keyword>
<dbReference type="SUPFAM" id="SSF51197">
    <property type="entry name" value="Clavaminate synthase-like"/>
    <property type="match status" value="1"/>
</dbReference>
<dbReference type="Proteomes" id="UP000652074">
    <property type="component" value="Unassembled WGS sequence"/>
</dbReference>
<dbReference type="RefSeq" id="WP_169208573.1">
    <property type="nucleotide sequence ID" value="NZ_CP059560.1"/>
</dbReference>
<gene>
    <name evidence="13" type="ORF">GPA26_22570</name>
</gene>
<reference evidence="13 14" key="1">
    <citation type="submission" date="2019-12" db="EMBL/GenBank/DDBJ databases">
        <title>Comparative genomics gives insights into the taxonomy of the Azoarcus-Aromatoleum group and reveals separate origins of nif in the plant-associated Azoarcus and non-plant-associated Aromatoleum sub-groups.</title>
        <authorList>
            <person name="Lafos M."/>
            <person name="Maluk M."/>
            <person name="Batista M."/>
            <person name="Junghare M."/>
            <person name="Carmona M."/>
            <person name="Faoro H."/>
            <person name="Cruz L.M."/>
            <person name="Battistoni F."/>
            <person name="De Souza E."/>
            <person name="Pedrosa F."/>
            <person name="Chen W.-M."/>
            <person name="Poole P.S."/>
            <person name="Dixon R.A."/>
            <person name="James E.K."/>
        </authorList>
    </citation>
    <scope>NUCLEOTIDE SEQUENCE [LARGE SCALE GENOMIC DNA]</scope>
    <source>
        <strain evidence="13 14">ToN1</strain>
    </source>
</reference>
<evidence type="ECO:0000256" key="4">
    <source>
        <dbReference type="ARBA" id="ARBA00012531"/>
    </source>
</evidence>
<evidence type="ECO:0000313" key="14">
    <source>
        <dbReference type="Proteomes" id="UP000652074"/>
    </source>
</evidence>
<keyword evidence="6" id="KW-0266">Ethylene biosynthesis</keyword>
<dbReference type="PANTHER" id="PTHR47990">
    <property type="entry name" value="2-OXOGLUTARATE (2OG) AND FE(II)-DEPENDENT OXYGENASE SUPERFAMILY PROTEIN-RELATED"/>
    <property type="match status" value="1"/>
</dbReference>
<keyword evidence="11" id="KW-0479">Metal-binding</keyword>
<evidence type="ECO:0000313" key="13">
    <source>
        <dbReference type="EMBL" id="NMF91253.1"/>
    </source>
</evidence>
<dbReference type="EC" id="1.13.12.19" evidence="4"/>
<dbReference type="PRINTS" id="PR00682">
    <property type="entry name" value="IPNSYNTHASE"/>
</dbReference>
<evidence type="ECO:0000256" key="10">
    <source>
        <dbReference type="ARBA" id="ARBA00049359"/>
    </source>
</evidence>
<protein>
    <recommendedName>
        <fullName evidence="5">2-oxoglutarate-dependent ethylene/succinate-forming enzyme</fullName>
        <ecNumber evidence="4">1.13.12.19</ecNumber>
        <ecNumber evidence="3">1.14.20.7</ecNumber>
    </recommendedName>
    <alternativeName>
        <fullName evidence="7">2-oxoglutarate dioxygenase (ethylene-forming)</fullName>
    </alternativeName>
    <alternativeName>
        <fullName evidence="8">2-oxoglutarate/L-arginine monooxygenase/decarboxylase (succinate-forming)</fullName>
    </alternativeName>
</protein>
<keyword evidence="11" id="KW-0560">Oxidoreductase</keyword>
<dbReference type="InterPro" id="IPR026992">
    <property type="entry name" value="DIOX_N"/>
</dbReference>
<evidence type="ECO:0000256" key="2">
    <source>
        <dbReference type="ARBA" id="ARBA00004767"/>
    </source>
</evidence>
<comment type="pathway">
    <text evidence="2">Alkene biosynthesis; ethylene biosynthesis via 2-oxoglutarate.</text>
</comment>
<evidence type="ECO:0000256" key="3">
    <source>
        <dbReference type="ARBA" id="ARBA00012293"/>
    </source>
</evidence>
<comment type="caution">
    <text evidence="13">The sequence shown here is derived from an EMBL/GenBank/DDBJ whole genome shotgun (WGS) entry which is preliminary data.</text>
</comment>
<evidence type="ECO:0000256" key="6">
    <source>
        <dbReference type="ARBA" id="ARBA00022666"/>
    </source>
</evidence>
<dbReference type="Pfam" id="PF03171">
    <property type="entry name" value="2OG-FeII_Oxy"/>
    <property type="match status" value="1"/>
</dbReference>
<accession>A0ABX1MTE6</accession>
<evidence type="ECO:0000256" key="9">
    <source>
        <dbReference type="ARBA" id="ARBA00047725"/>
    </source>
</evidence>
<evidence type="ECO:0000256" key="7">
    <source>
        <dbReference type="ARBA" id="ARBA00031011"/>
    </source>
</evidence>
<name>A0ABX1MTE6_9RHOO</name>
<evidence type="ECO:0000259" key="12">
    <source>
        <dbReference type="PROSITE" id="PS51471"/>
    </source>
</evidence>
<dbReference type="Gene3D" id="2.60.120.330">
    <property type="entry name" value="B-lactam Antibiotic, Isopenicillin N Synthase, Chain"/>
    <property type="match status" value="1"/>
</dbReference>
<dbReference type="EC" id="1.14.20.7" evidence="3"/>
<evidence type="ECO:0000256" key="11">
    <source>
        <dbReference type="RuleBase" id="RU003682"/>
    </source>
</evidence>
<evidence type="ECO:0000256" key="1">
    <source>
        <dbReference type="ARBA" id="ARBA00001954"/>
    </source>
</evidence>
<dbReference type="InterPro" id="IPR044861">
    <property type="entry name" value="IPNS-like_FE2OG_OXY"/>
</dbReference>
<evidence type="ECO:0000256" key="5">
    <source>
        <dbReference type="ARBA" id="ARBA00019045"/>
    </source>
</evidence>
<dbReference type="InterPro" id="IPR005123">
    <property type="entry name" value="Oxoglu/Fe-dep_dioxygenase_dom"/>
</dbReference>
<dbReference type="InterPro" id="IPR027443">
    <property type="entry name" value="IPNS-like_sf"/>
</dbReference>
<dbReference type="EMBL" id="WTVR01000073">
    <property type="protein sequence ID" value="NMF91253.1"/>
    <property type="molecule type" value="Genomic_DNA"/>
</dbReference>
<comment type="cofactor">
    <cofactor evidence="1">
        <name>Fe(2+)</name>
        <dbReference type="ChEBI" id="CHEBI:29033"/>
    </cofactor>
</comment>
<dbReference type="InterPro" id="IPR050231">
    <property type="entry name" value="Iron_ascorbate_oxido_reductase"/>
</dbReference>
<keyword evidence="14" id="KW-1185">Reference proteome</keyword>
<proteinExistence type="inferred from homology"/>
<dbReference type="PROSITE" id="PS51471">
    <property type="entry name" value="FE2OG_OXY"/>
    <property type="match status" value="1"/>
</dbReference>
<comment type="similarity">
    <text evidence="11">Belongs to the iron/ascorbate-dependent oxidoreductase family.</text>
</comment>
<feature type="domain" description="Fe2OG dioxygenase" evidence="12">
    <location>
        <begin position="154"/>
        <end position="263"/>
    </location>
</feature>
<evidence type="ECO:0000256" key="8">
    <source>
        <dbReference type="ARBA" id="ARBA00031282"/>
    </source>
</evidence>
<dbReference type="Pfam" id="PF14226">
    <property type="entry name" value="DIOX_N"/>
    <property type="match status" value="1"/>
</dbReference>
<organism evidence="13 14">
    <name type="scientific">Aromatoleum petrolei</name>
    <dbReference type="NCBI Taxonomy" id="76116"/>
    <lineage>
        <taxon>Bacteria</taxon>
        <taxon>Pseudomonadati</taxon>
        <taxon>Pseudomonadota</taxon>
        <taxon>Betaproteobacteria</taxon>
        <taxon>Rhodocyclales</taxon>
        <taxon>Rhodocyclaceae</taxon>
        <taxon>Aromatoleum</taxon>
    </lineage>
</organism>
<comment type="catalytic activity">
    <reaction evidence="10">
        <text>L-arginine + 2-oxoglutarate + O2 = guanidine + L-glutamate 5-semialdehyde + succinate + CO2</text>
        <dbReference type="Rhea" id="RHEA:31535"/>
        <dbReference type="ChEBI" id="CHEBI:15379"/>
        <dbReference type="ChEBI" id="CHEBI:16526"/>
        <dbReference type="ChEBI" id="CHEBI:16810"/>
        <dbReference type="ChEBI" id="CHEBI:30031"/>
        <dbReference type="ChEBI" id="CHEBI:30087"/>
        <dbReference type="ChEBI" id="CHEBI:32682"/>
        <dbReference type="ChEBI" id="CHEBI:58066"/>
        <dbReference type="EC" id="1.14.20.7"/>
    </reaction>
</comment>
<sequence length="315" mass="35230">MNAMHVPVLDLTRLDDPATLRALDRACREWGFFQVTAHGIDDHLLRDLFDAAHRFFALPAADKQRVARSADNPWGFFDRELTKNTRDWKEIFDFGPPDGARQRPQWPDGLPGFELAVRRYYAACAALAARLIDAIGVNLGMAPGHLRPAFGALQTSFVRLNHYPPCPAPARPEGVLTPEHGYLGVNHHTDSGALTVLLQDEQPGLEVFRDGHWHLVEPLAAALVVNIGDVVQVWSNDRYRAALHRVLTNTSKPRYSAPFFYCPAYATDYAPLQSTVDAAHPARYRAINWGEFRARRAAGDYADLGEEVQLAHYTV</sequence>